<dbReference type="Proteomes" id="UP001056120">
    <property type="component" value="Linkage Group LG03"/>
</dbReference>
<protein>
    <submittedName>
        <fullName evidence="1">Uncharacterized protein</fullName>
    </submittedName>
</protein>
<sequence>MGIEYTPAKARKGMSGHANSVEVRRIFTMELPFEAYLRLHVKMHQNMHLKNIQVHFRLHNLKNIPSALQIASYNETALNHVNSAGLLGDGFGSTP</sequence>
<gene>
    <name evidence="1" type="ORF">L1987_10385</name>
</gene>
<proteinExistence type="predicted"/>
<evidence type="ECO:0000313" key="1">
    <source>
        <dbReference type="EMBL" id="KAI3822787.1"/>
    </source>
</evidence>
<reference evidence="2" key="1">
    <citation type="journal article" date="2022" name="Mol. Ecol. Resour.">
        <title>The genomes of chicory, endive, great burdock and yacon provide insights into Asteraceae palaeo-polyploidization history and plant inulin production.</title>
        <authorList>
            <person name="Fan W."/>
            <person name="Wang S."/>
            <person name="Wang H."/>
            <person name="Wang A."/>
            <person name="Jiang F."/>
            <person name="Liu H."/>
            <person name="Zhao H."/>
            <person name="Xu D."/>
            <person name="Zhang Y."/>
        </authorList>
    </citation>
    <scope>NUCLEOTIDE SEQUENCE [LARGE SCALE GENOMIC DNA]</scope>
    <source>
        <strain evidence="2">cv. Yunnan</strain>
    </source>
</reference>
<evidence type="ECO:0000313" key="2">
    <source>
        <dbReference type="Proteomes" id="UP001056120"/>
    </source>
</evidence>
<keyword evidence="2" id="KW-1185">Reference proteome</keyword>
<comment type="caution">
    <text evidence="1">The sequence shown here is derived from an EMBL/GenBank/DDBJ whole genome shotgun (WGS) entry which is preliminary data.</text>
</comment>
<dbReference type="EMBL" id="CM042020">
    <property type="protein sequence ID" value="KAI3822787.1"/>
    <property type="molecule type" value="Genomic_DNA"/>
</dbReference>
<reference evidence="1 2" key="2">
    <citation type="journal article" date="2022" name="Mol. Ecol. Resour.">
        <title>The genomes of chicory, endive, great burdock and yacon provide insights into Asteraceae paleo-polyploidization history and plant inulin production.</title>
        <authorList>
            <person name="Fan W."/>
            <person name="Wang S."/>
            <person name="Wang H."/>
            <person name="Wang A."/>
            <person name="Jiang F."/>
            <person name="Liu H."/>
            <person name="Zhao H."/>
            <person name="Xu D."/>
            <person name="Zhang Y."/>
        </authorList>
    </citation>
    <scope>NUCLEOTIDE SEQUENCE [LARGE SCALE GENOMIC DNA]</scope>
    <source>
        <strain evidence="2">cv. Yunnan</strain>
        <tissue evidence="1">Leaves</tissue>
    </source>
</reference>
<accession>A0ACB9JRZ6</accession>
<organism evidence="1 2">
    <name type="scientific">Smallanthus sonchifolius</name>
    <dbReference type="NCBI Taxonomy" id="185202"/>
    <lineage>
        <taxon>Eukaryota</taxon>
        <taxon>Viridiplantae</taxon>
        <taxon>Streptophyta</taxon>
        <taxon>Embryophyta</taxon>
        <taxon>Tracheophyta</taxon>
        <taxon>Spermatophyta</taxon>
        <taxon>Magnoliopsida</taxon>
        <taxon>eudicotyledons</taxon>
        <taxon>Gunneridae</taxon>
        <taxon>Pentapetalae</taxon>
        <taxon>asterids</taxon>
        <taxon>campanulids</taxon>
        <taxon>Asterales</taxon>
        <taxon>Asteraceae</taxon>
        <taxon>Asteroideae</taxon>
        <taxon>Heliantheae alliance</taxon>
        <taxon>Millerieae</taxon>
        <taxon>Smallanthus</taxon>
    </lineage>
</organism>
<name>A0ACB9JRZ6_9ASTR</name>